<proteinExistence type="predicted"/>
<gene>
    <name evidence="1" type="ORF">LEP1GSC115_4849</name>
</gene>
<dbReference type="EMBL" id="AHNY02000277">
    <property type="protein sequence ID" value="EMY22811.1"/>
    <property type="molecule type" value="Genomic_DNA"/>
</dbReference>
<evidence type="ECO:0000313" key="1">
    <source>
        <dbReference type="EMBL" id="EMY22811.1"/>
    </source>
</evidence>
<dbReference type="BioCyc" id="LINT1085541:G11IQ-3199-MONOMER"/>
<name>N1UFX0_LEPIR</name>
<accession>N1UFX0</accession>
<comment type="caution">
    <text evidence="1">The sequence shown here is derived from an EMBL/GenBank/DDBJ whole genome shotgun (WGS) entry which is preliminary data.</text>
</comment>
<dbReference type="Proteomes" id="UP000012220">
    <property type="component" value="Unassembled WGS sequence"/>
</dbReference>
<protein>
    <submittedName>
        <fullName evidence="1">Uncharacterized protein</fullName>
    </submittedName>
</protein>
<dbReference type="AlphaFoldDB" id="N1UFX0"/>
<evidence type="ECO:0000313" key="2">
    <source>
        <dbReference type="Proteomes" id="UP000012220"/>
    </source>
</evidence>
<reference evidence="1 2" key="1">
    <citation type="submission" date="2013-02" db="EMBL/GenBank/DDBJ databases">
        <authorList>
            <person name="Harkins D.M."/>
            <person name="Durkin A.S."/>
            <person name="Brinkac L.M."/>
            <person name="Haft D.H."/>
            <person name="Selengut J.D."/>
            <person name="Sanka R."/>
            <person name="DePew J."/>
            <person name="Purushe J."/>
            <person name="Picardeau M."/>
            <person name="Werts C."/>
            <person name="Goarant C."/>
            <person name="Vinetz J.M."/>
            <person name="Sutton G.G."/>
            <person name="Nierman W.C."/>
            <person name="Fouts D.E."/>
        </authorList>
    </citation>
    <scope>NUCLEOTIDE SEQUENCE [LARGE SCALE GENOMIC DNA]</scope>
    <source>
        <strain evidence="1 2">200703203</strain>
    </source>
</reference>
<organism evidence="1 2">
    <name type="scientific">Leptospira interrogans serovar Australis str. 200703203</name>
    <dbReference type="NCBI Taxonomy" id="1085541"/>
    <lineage>
        <taxon>Bacteria</taxon>
        <taxon>Pseudomonadati</taxon>
        <taxon>Spirochaetota</taxon>
        <taxon>Spirochaetia</taxon>
        <taxon>Leptospirales</taxon>
        <taxon>Leptospiraceae</taxon>
        <taxon>Leptospira</taxon>
    </lineage>
</organism>
<sequence>MSFSLCIYPSSFHSQDELGSLEFCFLSFNNILIFLSLF</sequence>